<reference evidence="1 2" key="1">
    <citation type="submission" date="2019-09" db="EMBL/GenBank/DDBJ databases">
        <title>Biological control of the noxious weed angled onion (Allium triquetrum) thwarted by endophytic bacteria in Victoria, Australia.</title>
        <authorList>
            <person name="Tehranchian P."/>
            <person name="Adair R.J."/>
            <person name="Van T.H."/>
            <person name="Morrison P.D."/>
            <person name="Williams H."/>
            <person name="Lawrie A.C."/>
        </authorList>
    </citation>
    <scope>NUCLEOTIDE SEQUENCE [LARGE SCALE GENOMIC DNA]</scope>
    <source>
        <strain evidence="1 2">RPTAtOch1</strain>
    </source>
</reference>
<dbReference type="EMBL" id="VYXQ01000008">
    <property type="protein sequence ID" value="KAA9368328.1"/>
    <property type="molecule type" value="Genomic_DNA"/>
</dbReference>
<sequence length="87" mass="9949">MLPHVDHTTLIAPEELTRAQHNALRAIAFFRRQKKIGSDWLVGDKRLSHRVIGRLEQLDLVEESLIRGEPMLQLTIVGEAMKAKLLQ</sequence>
<organism evidence="1 2">
    <name type="scientific">Ochrobactrum quorumnocens</name>
    <dbReference type="NCBI Taxonomy" id="271865"/>
    <lineage>
        <taxon>Bacteria</taxon>
        <taxon>Pseudomonadati</taxon>
        <taxon>Pseudomonadota</taxon>
        <taxon>Alphaproteobacteria</taxon>
        <taxon>Hyphomicrobiales</taxon>
        <taxon>Brucellaceae</taxon>
        <taxon>Brucella/Ochrobactrum group</taxon>
        <taxon>Ochrobactrum</taxon>
    </lineage>
</organism>
<comment type="caution">
    <text evidence="1">The sequence shown here is derived from an EMBL/GenBank/DDBJ whole genome shotgun (WGS) entry which is preliminary data.</text>
</comment>
<protein>
    <submittedName>
        <fullName evidence="1">Uncharacterized protein</fullName>
    </submittedName>
</protein>
<proteinExistence type="predicted"/>
<keyword evidence="2" id="KW-1185">Reference proteome</keyword>
<name>A0A5N1JYP4_9HYPH</name>
<gene>
    <name evidence="1" type="ORF">F3W84_10590</name>
</gene>
<evidence type="ECO:0000313" key="2">
    <source>
        <dbReference type="Proteomes" id="UP000327108"/>
    </source>
</evidence>
<dbReference type="AlphaFoldDB" id="A0A5N1JYP4"/>
<accession>A0A5N1JYP4</accession>
<evidence type="ECO:0000313" key="1">
    <source>
        <dbReference type="EMBL" id="KAA9368328.1"/>
    </source>
</evidence>
<dbReference type="Proteomes" id="UP000327108">
    <property type="component" value="Unassembled WGS sequence"/>
</dbReference>
<dbReference type="RefSeq" id="WP_151093418.1">
    <property type="nucleotide sequence ID" value="NZ_JBLZNM010000008.1"/>
</dbReference>